<keyword evidence="3" id="KW-0443">Lipid metabolism</keyword>
<dbReference type="OrthoDB" id="9814760at2"/>
<dbReference type="PANTHER" id="PTHR10272:SF0">
    <property type="entry name" value="PLATELET-ACTIVATING FACTOR ACETYLHYDROLASE"/>
    <property type="match status" value="1"/>
</dbReference>
<name>A0A0J9EE47_9RHOB</name>
<dbReference type="Gene3D" id="3.40.50.1820">
    <property type="entry name" value="alpha/beta hydrolase"/>
    <property type="match status" value="1"/>
</dbReference>
<reference evidence="4 5" key="1">
    <citation type="submission" date="2015-06" db="EMBL/GenBank/DDBJ databases">
        <title>Draft genome sequence of an Alphaproteobacteria species associated to the Mediterranean sponge Oscarella lobularis.</title>
        <authorList>
            <person name="Jourda C."/>
            <person name="Santini S."/>
            <person name="Claverie J.-M."/>
        </authorList>
    </citation>
    <scope>NUCLEOTIDE SEQUENCE [LARGE SCALE GENOMIC DNA]</scope>
    <source>
        <strain evidence="4">IGS</strain>
    </source>
</reference>
<dbReference type="PATRIC" id="fig|1675527.3.peg.181"/>
<evidence type="ECO:0000313" key="5">
    <source>
        <dbReference type="Proteomes" id="UP000037178"/>
    </source>
</evidence>
<accession>A0A0J9EE47</accession>
<evidence type="ECO:0000256" key="1">
    <source>
        <dbReference type="ARBA" id="ARBA00022801"/>
    </source>
</evidence>
<keyword evidence="4" id="KW-0449">Lipoprotein</keyword>
<organism evidence="4 5">
    <name type="scientific">Candidatus Rhodobacter oscarellae</name>
    <dbReference type="NCBI Taxonomy" id="1675527"/>
    <lineage>
        <taxon>Bacteria</taxon>
        <taxon>Pseudomonadati</taxon>
        <taxon>Pseudomonadota</taxon>
        <taxon>Alphaproteobacteria</taxon>
        <taxon>Rhodobacterales</taxon>
        <taxon>Rhodobacter group</taxon>
        <taxon>Rhodobacter</taxon>
    </lineage>
</organism>
<evidence type="ECO:0000256" key="2">
    <source>
        <dbReference type="ARBA" id="ARBA00022963"/>
    </source>
</evidence>
<evidence type="ECO:0000313" key="4">
    <source>
        <dbReference type="EMBL" id="KMW59999.1"/>
    </source>
</evidence>
<dbReference type="RefSeq" id="WP_049641131.1">
    <property type="nucleotide sequence ID" value="NZ_LFTY01000001.1"/>
</dbReference>
<dbReference type="GO" id="GO:0003847">
    <property type="term" value="F:1-alkyl-2-acetylglycerophosphocholine esterase activity"/>
    <property type="evidence" value="ECO:0007669"/>
    <property type="project" value="TreeGrafter"/>
</dbReference>
<gene>
    <name evidence="4" type="ORF">AIOL_000149</name>
</gene>
<dbReference type="SUPFAM" id="SSF53474">
    <property type="entry name" value="alpha/beta-Hydrolases"/>
    <property type="match status" value="1"/>
</dbReference>
<dbReference type="AlphaFoldDB" id="A0A0J9EE47"/>
<dbReference type="Pfam" id="PF03403">
    <property type="entry name" value="PAF-AH_p_II"/>
    <property type="match status" value="1"/>
</dbReference>
<dbReference type="GO" id="GO:0016042">
    <property type="term" value="P:lipid catabolic process"/>
    <property type="evidence" value="ECO:0007669"/>
    <property type="project" value="UniProtKB-KW"/>
</dbReference>
<keyword evidence="5" id="KW-1185">Reference proteome</keyword>
<comment type="caution">
    <text evidence="4">The sequence shown here is derived from an EMBL/GenBank/DDBJ whole genome shotgun (WGS) entry which is preliminary data.</text>
</comment>
<dbReference type="STRING" id="1675527.AIOL_000149"/>
<dbReference type="Proteomes" id="UP000037178">
    <property type="component" value="Unassembled WGS sequence"/>
</dbReference>
<keyword evidence="1" id="KW-0378">Hydrolase</keyword>
<proteinExistence type="predicted"/>
<evidence type="ECO:0000256" key="3">
    <source>
        <dbReference type="ARBA" id="ARBA00023098"/>
    </source>
</evidence>
<protein>
    <submittedName>
        <fullName evidence="4">Putative lipoprotein signal peptide</fullName>
    </submittedName>
</protein>
<dbReference type="EMBL" id="LFTY01000001">
    <property type="protein sequence ID" value="KMW59999.1"/>
    <property type="molecule type" value="Genomic_DNA"/>
</dbReference>
<dbReference type="PANTHER" id="PTHR10272">
    <property type="entry name" value="PLATELET-ACTIVATING FACTOR ACETYLHYDROLASE"/>
    <property type="match status" value="1"/>
</dbReference>
<sequence length="428" mass="45840">MTLTIPTLAMPAAAQNRIDGQAPDAPELAAYGDHAIGVRTQTFTDPDRVNVLAVSNDQPKPDPMPVYDRDLTVEIWYPAADGAEGTRTLTANLRDPAIQVELQGQAMRDADVAEGGPWPLVIVSHGYPGNRYLMSHLAENIASKGYVVASIDHRDSTYADQAAFGSTLVNRSLDQLFVLDQMAGLAGAFTGKINANTSAIVGYSMGGYGATITAGGGVTEEAVALGWGAPHGLLGVHLSGSDSHNALPDPRIKTAVAFAPWGRERGFWSAETLAGVQIPMLYVVGSVDDVSGYEAGVRQMWQESTGVDRALLTYDNANHNAGAPMPAPAESYAFSEALGFAPYGHYADAVWDSVRMNNIAQHFVTAWLDLYLKADESRGAYLDLIPHSNDGVWSTEQDGTPKADHTHWAGFPNRSAKGLRFEWLRAGK</sequence>
<dbReference type="InterPro" id="IPR029058">
    <property type="entry name" value="AB_hydrolase_fold"/>
</dbReference>
<keyword evidence="2" id="KW-0442">Lipid degradation</keyword>